<organism evidence="1">
    <name type="scientific">Streptococcus lutetiensis</name>
    <dbReference type="NCBI Taxonomy" id="150055"/>
    <lineage>
        <taxon>Bacteria</taxon>
        <taxon>Bacillati</taxon>
        <taxon>Bacillota</taxon>
        <taxon>Bacilli</taxon>
        <taxon>Lactobacillales</taxon>
        <taxon>Streptococcaceae</taxon>
        <taxon>Streptococcus</taxon>
    </lineage>
</organism>
<gene>
    <name evidence="1" type="ORF">SLLFYP71_01201</name>
</gene>
<sequence>MTSASYYRDVNKDSTTREKEFVKNKDWDEVKKTIYDSLVPKEAQKAFGEDGTRKYISESYKDVSIFLNRIKSATGK</sequence>
<protein>
    <submittedName>
        <fullName evidence="1">Uncharacterized protein</fullName>
    </submittedName>
</protein>
<proteinExistence type="predicted"/>
<accession>A0A447UD13</accession>
<dbReference type="RefSeq" id="WP_231996984.1">
    <property type="nucleotide sequence ID" value="NZ_CABIZE010000002.1"/>
</dbReference>
<accession>A0A6N3BAU1</accession>
<dbReference type="EMBL" id="CACRUI010000016">
    <property type="protein sequence ID" value="VYT98826.1"/>
    <property type="molecule type" value="Genomic_DNA"/>
</dbReference>
<dbReference type="AlphaFoldDB" id="A0A447UD13"/>
<reference evidence="1" key="1">
    <citation type="submission" date="2019-11" db="EMBL/GenBank/DDBJ databases">
        <authorList>
            <person name="Feng L."/>
        </authorList>
    </citation>
    <scope>NUCLEOTIDE SEQUENCE</scope>
    <source>
        <strain evidence="1">SLutetiensisLFYP71</strain>
    </source>
</reference>
<evidence type="ECO:0000313" key="1">
    <source>
        <dbReference type="EMBL" id="VYT98826.1"/>
    </source>
</evidence>
<name>A0A447UD13_9STRE</name>